<keyword evidence="5 7" id="KW-0472">Membrane</keyword>
<feature type="compositionally biased region" description="Polar residues" evidence="8">
    <location>
        <begin position="337"/>
        <end position="352"/>
    </location>
</feature>
<comment type="subcellular location">
    <subcellularLocation>
        <location evidence="1">Membrane</location>
        <topology evidence="1">Multi-pass membrane protein</topology>
    </subcellularLocation>
</comment>
<feature type="transmembrane region" description="Helical" evidence="7">
    <location>
        <begin position="194"/>
        <end position="218"/>
    </location>
</feature>
<feature type="transmembrane region" description="Helical" evidence="7">
    <location>
        <begin position="261"/>
        <end position="288"/>
    </location>
</feature>
<gene>
    <name evidence="10" type="ORF">CRENBAI_020021</name>
</gene>
<feature type="transmembrane region" description="Helical" evidence="7">
    <location>
        <begin position="96"/>
        <end position="118"/>
    </location>
</feature>
<sequence length="431" mass="48550">MRAGSVTIALLRPAEKCFLWWFSPKKMNCFSRRFRRTAPAHGSSKSELVPSKTPRINGWSWPLQPLQVVGWLVFIYLTVVTFGIFISLLPRPWNTVSYAISGISFLFHFFTNIATVTIDPADVSVRAKKNYSTPLPLFDRAKQTHVIQNLHCYLCDVKVGPKVKHCGVCNKCVEGFDHHCKWLNTCVGQRNYRFFFGALVSAILSVFMLIVVILFIFVQHYLDPHILRSAPQFDTMLANTTWLLFLPLAPVKTSSAGLLTLAFITVLLCTICLMLLSHLLGFHLYLFYKGISTYDYVKRSRQKEARKRDSEAKNSCSSKPHSSAQTSPEGSHHCEPTLSQSPRFTNTSPLSSRLSDSICTELENFKKSAEKENSFNYGTENPVQSETREISMSVITSWKPDNNDEDQGTSEKSIPVAQDPLGSSVMTPDPS</sequence>
<dbReference type="Proteomes" id="UP001311232">
    <property type="component" value="Unassembled WGS sequence"/>
</dbReference>
<feature type="compositionally biased region" description="Polar residues" evidence="8">
    <location>
        <begin position="374"/>
        <end position="385"/>
    </location>
</feature>
<dbReference type="InterPro" id="IPR001594">
    <property type="entry name" value="Palmitoyltrfase_DHHC"/>
</dbReference>
<protein>
    <recommendedName>
        <fullName evidence="7">Palmitoyltransferase</fullName>
        <ecNumber evidence="7">2.3.1.225</ecNumber>
    </recommendedName>
</protein>
<proteinExistence type="inferred from homology"/>
<keyword evidence="11" id="KW-1185">Reference proteome</keyword>
<evidence type="ECO:0000256" key="3">
    <source>
        <dbReference type="ARBA" id="ARBA00022692"/>
    </source>
</evidence>
<evidence type="ECO:0000256" key="7">
    <source>
        <dbReference type="RuleBase" id="RU079119"/>
    </source>
</evidence>
<feature type="region of interest" description="Disordered" evidence="8">
    <location>
        <begin position="304"/>
        <end position="352"/>
    </location>
</feature>
<keyword evidence="4 7" id="KW-1133">Transmembrane helix</keyword>
<comment type="catalytic activity">
    <reaction evidence="7">
        <text>L-cysteinyl-[protein] + hexadecanoyl-CoA = S-hexadecanoyl-L-cysteinyl-[protein] + CoA</text>
        <dbReference type="Rhea" id="RHEA:36683"/>
        <dbReference type="Rhea" id="RHEA-COMP:10131"/>
        <dbReference type="Rhea" id="RHEA-COMP:11032"/>
        <dbReference type="ChEBI" id="CHEBI:29950"/>
        <dbReference type="ChEBI" id="CHEBI:57287"/>
        <dbReference type="ChEBI" id="CHEBI:57379"/>
        <dbReference type="ChEBI" id="CHEBI:74151"/>
        <dbReference type="EC" id="2.3.1.225"/>
    </reaction>
</comment>
<comment type="caution">
    <text evidence="10">The sequence shown here is derived from an EMBL/GenBank/DDBJ whole genome shotgun (WGS) entry which is preliminary data.</text>
</comment>
<keyword evidence="2 7" id="KW-0808">Transferase</keyword>
<evidence type="ECO:0000256" key="1">
    <source>
        <dbReference type="ARBA" id="ARBA00004141"/>
    </source>
</evidence>
<dbReference type="PROSITE" id="PS50216">
    <property type="entry name" value="DHHC"/>
    <property type="match status" value="1"/>
</dbReference>
<evidence type="ECO:0000313" key="10">
    <source>
        <dbReference type="EMBL" id="KAK5618289.1"/>
    </source>
</evidence>
<dbReference type="EMBL" id="JAHHUM010000629">
    <property type="protein sequence ID" value="KAK5618289.1"/>
    <property type="molecule type" value="Genomic_DNA"/>
</dbReference>
<feature type="domain" description="Palmitoyltransferase DHHC" evidence="9">
    <location>
        <begin position="148"/>
        <end position="299"/>
    </location>
</feature>
<evidence type="ECO:0000256" key="8">
    <source>
        <dbReference type="SAM" id="MobiDB-lite"/>
    </source>
</evidence>
<feature type="transmembrane region" description="Helical" evidence="7">
    <location>
        <begin position="68"/>
        <end position="89"/>
    </location>
</feature>
<feature type="compositionally biased region" description="Polar residues" evidence="8">
    <location>
        <begin position="313"/>
        <end position="329"/>
    </location>
</feature>
<evidence type="ECO:0000256" key="2">
    <source>
        <dbReference type="ARBA" id="ARBA00022679"/>
    </source>
</evidence>
<evidence type="ECO:0000256" key="6">
    <source>
        <dbReference type="ARBA" id="ARBA00023315"/>
    </source>
</evidence>
<reference evidence="10 11" key="1">
    <citation type="submission" date="2021-06" db="EMBL/GenBank/DDBJ databases">
        <authorList>
            <person name="Palmer J.M."/>
        </authorList>
    </citation>
    <scope>NUCLEOTIDE SEQUENCE [LARGE SCALE GENOMIC DNA]</scope>
    <source>
        <strain evidence="10 11">MEX-2019</strain>
        <tissue evidence="10">Muscle</tissue>
    </source>
</reference>
<evidence type="ECO:0000313" key="11">
    <source>
        <dbReference type="Proteomes" id="UP001311232"/>
    </source>
</evidence>
<evidence type="ECO:0000256" key="5">
    <source>
        <dbReference type="ARBA" id="ARBA00023136"/>
    </source>
</evidence>
<dbReference type="GO" id="GO:0016020">
    <property type="term" value="C:membrane"/>
    <property type="evidence" value="ECO:0007669"/>
    <property type="project" value="UniProtKB-SubCell"/>
</dbReference>
<keyword evidence="3 7" id="KW-0812">Transmembrane</keyword>
<dbReference type="GO" id="GO:0005783">
    <property type="term" value="C:endoplasmic reticulum"/>
    <property type="evidence" value="ECO:0007669"/>
    <property type="project" value="TreeGrafter"/>
</dbReference>
<accession>A0AAV9SAK6</accession>
<evidence type="ECO:0000259" key="9">
    <source>
        <dbReference type="Pfam" id="PF01529"/>
    </source>
</evidence>
<dbReference type="EC" id="2.3.1.225" evidence="7"/>
<dbReference type="AlphaFoldDB" id="A0AAV9SAK6"/>
<dbReference type="PANTHER" id="PTHR22883:SF22">
    <property type="entry name" value="PALMITOYLTRANSFERASE ZDHHC11-RELATED"/>
    <property type="match status" value="1"/>
</dbReference>
<name>A0AAV9SAK6_9TELE</name>
<dbReference type="GO" id="GO:0006612">
    <property type="term" value="P:protein targeting to membrane"/>
    <property type="evidence" value="ECO:0007669"/>
    <property type="project" value="TreeGrafter"/>
</dbReference>
<keyword evidence="6 7" id="KW-0012">Acyltransferase</keyword>
<feature type="region of interest" description="Disordered" evidence="8">
    <location>
        <begin position="373"/>
        <end position="431"/>
    </location>
</feature>
<comment type="domain">
    <text evidence="7">The DHHC domain is required for palmitoyltransferase activity.</text>
</comment>
<comment type="similarity">
    <text evidence="7">Belongs to the DHHC palmitoyltransferase family.</text>
</comment>
<organism evidence="10 11">
    <name type="scientific">Crenichthys baileyi</name>
    <name type="common">White River springfish</name>
    <dbReference type="NCBI Taxonomy" id="28760"/>
    <lineage>
        <taxon>Eukaryota</taxon>
        <taxon>Metazoa</taxon>
        <taxon>Chordata</taxon>
        <taxon>Craniata</taxon>
        <taxon>Vertebrata</taxon>
        <taxon>Euteleostomi</taxon>
        <taxon>Actinopterygii</taxon>
        <taxon>Neopterygii</taxon>
        <taxon>Teleostei</taxon>
        <taxon>Neoteleostei</taxon>
        <taxon>Acanthomorphata</taxon>
        <taxon>Ovalentaria</taxon>
        <taxon>Atherinomorphae</taxon>
        <taxon>Cyprinodontiformes</taxon>
        <taxon>Goodeidae</taxon>
        <taxon>Crenichthys</taxon>
    </lineage>
</organism>
<dbReference type="InterPro" id="IPR039859">
    <property type="entry name" value="PFA4/ZDH16/20/ERF2-like"/>
</dbReference>
<evidence type="ECO:0000256" key="4">
    <source>
        <dbReference type="ARBA" id="ARBA00022989"/>
    </source>
</evidence>
<dbReference type="PANTHER" id="PTHR22883">
    <property type="entry name" value="ZINC FINGER DHHC DOMAIN CONTAINING PROTEIN"/>
    <property type="match status" value="1"/>
</dbReference>
<dbReference type="GO" id="GO:0019706">
    <property type="term" value="F:protein-cysteine S-palmitoyltransferase activity"/>
    <property type="evidence" value="ECO:0007669"/>
    <property type="project" value="UniProtKB-EC"/>
</dbReference>
<dbReference type="GO" id="GO:0005794">
    <property type="term" value="C:Golgi apparatus"/>
    <property type="evidence" value="ECO:0007669"/>
    <property type="project" value="TreeGrafter"/>
</dbReference>
<dbReference type="Pfam" id="PF01529">
    <property type="entry name" value="DHHC"/>
    <property type="match status" value="1"/>
</dbReference>